<sequence length="265" mass="27338">MTEPFHRRVLLSLDAQAYGSRGDHQQLELQRALTQVVAEAAGRAGVDLAAADRQAAGDGMLIILAPGSSEVAPVDAFPRELVRALRDYNGGDRGDSPRLRLRLAVHQGLVATGDNGYPGAGVVVVARMVDSGPARAALKAASAADLVLLVSRTIYFDLVVQSHTSVQPQAFRQVEYETKEGAEVAWLSVPGGDAHALDLSGESSDASGAGHAGTAAEIPASVDAAAPTKARVVVNGGVHGGNVVQGTLHGTAFNFGIQTGDRHDG</sequence>
<reference evidence="1 2" key="1">
    <citation type="journal article" date="2014" name="Genome Announc.">
        <title>Draft Genome Sequence of the Antitrypanosomally Active Sponge-Associated Bacterium Actinokineospora sp. Strain EG49.</title>
        <authorList>
            <person name="Harjes J."/>
            <person name="Ryu T."/>
            <person name="Abdelmohsen U.R."/>
            <person name="Moitinho-Silva L."/>
            <person name="Horn H."/>
            <person name="Ravasi T."/>
            <person name="Hentschel U."/>
        </authorList>
    </citation>
    <scope>NUCLEOTIDE SEQUENCE [LARGE SCALE GENOMIC DNA]</scope>
    <source>
        <strain evidence="1 2">EG49</strain>
    </source>
</reference>
<evidence type="ECO:0008006" key="3">
    <source>
        <dbReference type="Google" id="ProtNLM"/>
    </source>
</evidence>
<dbReference type="EMBL" id="AYXG01000203">
    <property type="protein sequence ID" value="EWC59509.1"/>
    <property type="molecule type" value="Genomic_DNA"/>
</dbReference>
<dbReference type="STRING" id="909613.UO65_5237"/>
<evidence type="ECO:0000313" key="2">
    <source>
        <dbReference type="Proteomes" id="UP000019277"/>
    </source>
</evidence>
<keyword evidence="2" id="KW-1185">Reference proteome</keyword>
<protein>
    <recommendedName>
        <fullName evidence="3">Guanylate cyclase domain-containing protein</fullName>
    </recommendedName>
</protein>
<name>W7IZK8_9PSEU</name>
<dbReference type="eggNOG" id="COG2114">
    <property type="taxonomic scope" value="Bacteria"/>
</dbReference>
<evidence type="ECO:0000313" key="1">
    <source>
        <dbReference type="EMBL" id="EWC59509.1"/>
    </source>
</evidence>
<comment type="caution">
    <text evidence="1">The sequence shown here is derived from an EMBL/GenBank/DDBJ whole genome shotgun (WGS) entry which is preliminary data.</text>
</comment>
<gene>
    <name evidence="1" type="ORF">UO65_5237</name>
</gene>
<dbReference type="Gene3D" id="3.30.70.1230">
    <property type="entry name" value="Nucleotide cyclase"/>
    <property type="match status" value="1"/>
</dbReference>
<accession>W7IZK8</accession>
<organism evidence="1 2">
    <name type="scientific">Actinokineospora spheciospongiae</name>
    <dbReference type="NCBI Taxonomy" id="909613"/>
    <lineage>
        <taxon>Bacteria</taxon>
        <taxon>Bacillati</taxon>
        <taxon>Actinomycetota</taxon>
        <taxon>Actinomycetes</taxon>
        <taxon>Pseudonocardiales</taxon>
        <taxon>Pseudonocardiaceae</taxon>
        <taxon>Actinokineospora</taxon>
    </lineage>
</organism>
<dbReference type="AlphaFoldDB" id="W7IZK8"/>
<dbReference type="RefSeq" id="WP_152552266.1">
    <property type="nucleotide sequence ID" value="NZ_AYXG01000203.1"/>
</dbReference>
<dbReference type="InterPro" id="IPR029787">
    <property type="entry name" value="Nucleotide_cyclase"/>
</dbReference>
<dbReference type="Proteomes" id="UP000019277">
    <property type="component" value="Unassembled WGS sequence"/>
</dbReference>
<proteinExistence type="predicted"/>
<dbReference type="OrthoDB" id="4149396at2"/>